<keyword evidence="1" id="KW-0472">Membrane</keyword>
<accession>A0ABR6YEB3</accession>
<name>A0ABR6YEB3_9BURK</name>
<evidence type="ECO:0008006" key="4">
    <source>
        <dbReference type="Google" id="ProtNLM"/>
    </source>
</evidence>
<sequence>MMTSISLFKLMQGIRRINPVILAGLSLLVVILIIYLVFARQFNERQQAQLSTIARLSNPISVPTSAKSSISDTDQKRFFYEGLGYVSHLEEPLKILQSIGRDTGISLSQSSFRYRSIPATNLIAYDITFPVKGTYLAIRQFCEQFLAAVPFASLVEINLKRDSIQSPQLDAKLKFTLYLNTHAVAKSRQGD</sequence>
<dbReference type="Proteomes" id="UP000624279">
    <property type="component" value="Unassembled WGS sequence"/>
</dbReference>
<proteinExistence type="predicted"/>
<feature type="transmembrane region" description="Helical" evidence="1">
    <location>
        <begin position="20"/>
        <end position="38"/>
    </location>
</feature>
<protein>
    <recommendedName>
        <fullName evidence="4">Type IV pilus assembly protein PilO</fullName>
    </recommendedName>
</protein>
<keyword evidence="1" id="KW-0812">Transmembrane</keyword>
<evidence type="ECO:0000313" key="3">
    <source>
        <dbReference type="Proteomes" id="UP000624279"/>
    </source>
</evidence>
<reference evidence="2 3" key="1">
    <citation type="submission" date="2020-08" db="EMBL/GenBank/DDBJ databases">
        <title>Novel species isolated from subtropical streams in China.</title>
        <authorList>
            <person name="Lu H."/>
        </authorList>
    </citation>
    <scope>NUCLEOTIDE SEQUENCE [LARGE SCALE GENOMIC DNA]</scope>
    <source>
        <strain evidence="2 3">LX15W</strain>
    </source>
</reference>
<keyword evidence="3" id="KW-1185">Reference proteome</keyword>
<organism evidence="2 3">
    <name type="scientific">Undibacterium flavidum</name>
    <dbReference type="NCBI Taxonomy" id="2762297"/>
    <lineage>
        <taxon>Bacteria</taxon>
        <taxon>Pseudomonadati</taxon>
        <taxon>Pseudomonadota</taxon>
        <taxon>Betaproteobacteria</taxon>
        <taxon>Burkholderiales</taxon>
        <taxon>Oxalobacteraceae</taxon>
        <taxon>Undibacterium</taxon>
    </lineage>
</organism>
<evidence type="ECO:0000256" key="1">
    <source>
        <dbReference type="SAM" id="Phobius"/>
    </source>
</evidence>
<dbReference type="EMBL" id="JACOGA010000014">
    <property type="protein sequence ID" value="MBC3874896.1"/>
    <property type="molecule type" value="Genomic_DNA"/>
</dbReference>
<dbReference type="RefSeq" id="WP_186942883.1">
    <property type="nucleotide sequence ID" value="NZ_JACOGA010000014.1"/>
</dbReference>
<evidence type="ECO:0000313" key="2">
    <source>
        <dbReference type="EMBL" id="MBC3874896.1"/>
    </source>
</evidence>
<gene>
    <name evidence="2" type="ORF">H8K55_14990</name>
</gene>
<keyword evidence="1" id="KW-1133">Transmembrane helix</keyword>
<comment type="caution">
    <text evidence="2">The sequence shown here is derived from an EMBL/GenBank/DDBJ whole genome shotgun (WGS) entry which is preliminary data.</text>
</comment>